<protein>
    <submittedName>
        <fullName evidence="1">Uncharacterized protein</fullName>
    </submittedName>
</protein>
<name>A0A0E9QHE7_ANGAN</name>
<evidence type="ECO:0000313" key="1">
    <source>
        <dbReference type="EMBL" id="JAH15553.1"/>
    </source>
</evidence>
<proteinExistence type="predicted"/>
<dbReference type="EMBL" id="GBXM01085218">
    <property type="protein sequence ID" value="JAH23359.1"/>
    <property type="molecule type" value="Transcribed_RNA"/>
</dbReference>
<dbReference type="EMBL" id="GBXM01093024">
    <property type="protein sequence ID" value="JAH15553.1"/>
    <property type="molecule type" value="Transcribed_RNA"/>
</dbReference>
<reference evidence="1" key="1">
    <citation type="submission" date="2014-11" db="EMBL/GenBank/DDBJ databases">
        <authorList>
            <person name="Amaro Gonzalez C."/>
        </authorList>
    </citation>
    <scope>NUCLEOTIDE SEQUENCE</scope>
</reference>
<organism evidence="1">
    <name type="scientific">Anguilla anguilla</name>
    <name type="common">European freshwater eel</name>
    <name type="synonym">Muraena anguilla</name>
    <dbReference type="NCBI Taxonomy" id="7936"/>
    <lineage>
        <taxon>Eukaryota</taxon>
        <taxon>Metazoa</taxon>
        <taxon>Chordata</taxon>
        <taxon>Craniata</taxon>
        <taxon>Vertebrata</taxon>
        <taxon>Euteleostomi</taxon>
        <taxon>Actinopterygii</taxon>
        <taxon>Neopterygii</taxon>
        <taxon>Teleostei</taxon>
        <taxon>Anguilliformes</taxon>
        <taxon>Anguillidae</taxon>
        <taxon>Anguilla</taxon>
    </lineage>
</organism>
<dbReference type="AlphaFoldDB" id="A0A0E9QHE7"/>
<reference evidence="1" key="2">
    <citation type="journal article" date="2015" name="Fish Shellfish Immunol.">
        <title>Early steps in the European eel (Anguilla anguilla)-Vibrio vulnificus interaction in the gills: Role of the RtxA13 toxin.</title>
        <authorList>
            <person name="Callol A."/>
            <person name="Pajuelo D."/>
            <person name="Ebbesson L."/>
            <person name="Teles M."/>
            <person name="MacKenzie S."/>
            <person name="Amaro C."/>
        </authorList>
    </citation>
    <scope>NUCLEOTIDE SEQUENCE</scope>
</reference>
<accession>A0A0E9QHE7</accession>
<sequence>MAVTCPVLSLMQLILHPKEPQYTQCCVNLQAGFTFDANLI</sequence>